<evidence type="ECO:0000256" key="7">
    <source>
        <dbReference type="ARBA" id="ARBA00023180"/>
    </source>
</evidence>
<keyword evidence="8" id="KW-0807">Transducer</keyword>
<dbReference type="GO" id="GO:0038039">
    <property type="term" value="C:G protein-coupled receptor heterodimeric complex"/>
    <property type="evidence" value="ECO:0007669"/>
    <property type="project" value="TreeGrafter"/>
</dbReference>
<keyword evidence="5 10" id="KW-0472">Membrane</keyword>
<gene>
    <name evidence="12" type="ORF">EVAR_48835_1</name>
</gene>
<dbReference type="PANTHER" id="PTHR10519">
    <property type="entry name" value="GABA-B RECEPTOR"/>
    <property type="match status" value="1"/>
</dbReference>
<dbReference type="InterPro" id="IPR028082">
    <property type="entry name" value="Peripla_BP_I"/>
</dbReference>
<comment type="subcellular location">
    <subcellularLocation>
        <location evidence="1">Membrane</location>
    </subcellularLocation>
</comment>
<dbReference type="SUPFAM" id="SSF53822">
    <property type="entry name" value="Periplasmic binding protein-like I"/>
    <property type="match status" value="1"/>
</dbReference>
<proteinExistence type="predicted"/>
<feature type="compositionally biased region" description="Polar residues" evidence="9">
    <location>
        <begin position="666"/>
        <end position="677"/>
    </location>
</feature>
<feature type="region of interest" description="Disordered" evidence="9">
    <location>
        <begin position="657"/>
        <end position="677"/>
    </location>
</feature>
<accession>A0A4C1Y983</accession>
<keyword evidence="13" id="KW-1185">Reference proteome</keyword>
<evidence type="ECO:0000256" key="4">
    <source>
        <dbReference type="ARBA" id="ARBA00023040"/>
    </source>
</evidence>
<feature type="transmembrane region" description="Helical" evidence="10">
    <location>
        <begin position="609"/>
        <end position="631"/>
    </location>
</feature>
<evidence type="ECO:0000256" key="6">
    <source>
        <dbReference type="ARBA" id="ARBA00023170"/>
    </source>
</evidence>
<evidence type="ECO:0000256" key="2">
    <source>
        <dbReference type="ARBA" id="ARBA00022692"/>
    </source>
</evidence>
<dbReference type="InterPro" id="IPR001828">
    <property type="entry name" value="ANF_lig-bd_rcpt"/>
</dbReference>
<evidence type="ECO:0000313" key="12">
    <source>
        <dbReference type="EMBL" id="GBP72851.1"/>
    </source>
</evidence>
<keyword evidence="2 10" id="KW-0812">Transmembrane</keyword>
<dbReference type="OrthoDB" id="7357225at2759"/>
<dbReference type="Gene3D" id="3.40.50.2300">
    <property type="match status" value="1"/>
</dbReference>
<dbReference type="Proteomes" id="UP000299102">
    <property type="component" value="Unassembled WGS sequence"/>
</dbReference>
<dbReference type="PANTHER" id="PTHR10519:SF20">
    <property type="entry name" value="G-PROTEIN COUPLED RECEPTOR 156-RELATED"/>
    <property type="match status" value="1"/>
</dbReference>
<dbReference type="GO" id="GO:0004965">
    <property type="term" value="F:G protein-coupled GABA receptor activity"/>
    <property type="evidence" value="ECO:0007669"/>
    <property type="project" value="InterPro"/>
</dbReference>
<dbReference type="EMBL" id="BGZK01001158">
    <property type="protein sequence ID" value="GBP72851.1"/>
    <property type="molecule type" value="Genomic_DNA"/>
</dbReference>
<dbReference type="GO" id="GO:0007214">
    <property type="term" value="P:gamma-aminobutyric acid signaling pathway"/>
    <property type="evidence" value="ECO:0007669"/>
    <property type="project" value="TreeGrafter"/>
</dbReference>
<keyword evidence="4" id="KW-0297">G-protein coupled receptor</keyword>
<evidence type="ECO:0000256" key="9">
    <source>
        <dbReference type="SAM" id="MobiDB-lite"/>
    </source>
</evidence>
<dbReference type="Pfam" id="PF01094">
    <property type="entry name" value="ANF_receptor"/>
    <property type="match status" value="1"/>
</dbReference>
<evidence type="ECO:0000256" key="1">
    <source>
        <dbReference type="ARBA" id="ARBA00004370"/>
    </source>
</evidence>
<evidence type="ECO:0000259" key="11">
    <source>
        <dbReference type="Pfam" id="PF01094"/>
    </source>
</evidence>
<comment type="caution">
    <text evidence="12">The sequence shown here is derived from an EMBL/GenBank/DDBJ whole genome shotgun (WGS) entry which is preliminary data.</text>
</comment>
<dbReference type="AlphaFoldDB" id="A0A4C1Y983"/>
<keyword evidence="3 10" id="KW-1133">Transmembrane helix</keyword>
<evidence type="ECO:0000256" key="3">
    <source>
        <dbReference type="ARBA" id="ARBA00022989"/>
    </source>
</evidence>
<name>A0A4C1Y983_EUMVA</name>
<evidence type="ECO:0000256" key="8">
    <source>
        <dbReference type="ARBA" id="ARBA00023224"/>
    </source>
</evidence>
<evidence type="ECO:0000256" key="10">
    <source>
        <dbReference type="SAM" id="Phobius"/>
    </source>
</evidence>
<sequence length="677" mass="78549">MPVLPRSNQNAKHVFFECPRFYPQRDQLENVLQQSIQPETIVEAMLSSKASWNAITFATEVLIDLRSIERKRAKNNLELYAHRQVVILAKQNFTNSLANEVLEILLKKRLGYNVKIENVTETYDIQKRMKNDSNIISIITCDDPVENQIQKDVTSVNRIAVDNNKLKYCKYVSDQLPFIVHTIVQNLEIDESTLREGAAVYPASEGDDNEASHVYCTDDESQNGWPFYPVYDDMTLFTNINTRRISNSCNWIMQNRAVVNEVVPRVNLKIIIFSCNEEFRNPWLKCVSGLSIQVRYVPCSGNIDYGSEGSFDSSVIGIVAPKPFFQNKEMDIPVIFYDAGYLSPKDLSVFPYAFNDISHGMYKFALCDLMDSLGWSRIAIVSDDSEFSSILNYDLTSYFHERKILYKIEECFETPCDFTKILDDLKAQDAKIIFANIDEENIASLSDAAEKLDMNQWEYVWILRQKLSNTRIFYNHIVMFLQNLELQDCSDSMQYHYLHTMMRIYQETINNKNASFYDDRIIDGWTGYVRDEFKSNFLQRRKDRSGVQAVCVRNWNNKIAYTYKYDAVSGNLYNITHSVLYKDAIPLDRSDCITEASTTVYFTPCKDTLLIIFPLVFLAFFVMFSLFFILTRNLPRWTKEKRVEVSRSEIKITPSHAHGRCRSQPRGVTSTLQASWE</sequence>
<evidence type="ECO:0000313" key="13">
    <source>
        <dbReference type="Proteomes" id="UP000299102"/>
    </source>
</evidence>
<feature type="domain" description="Receptor ligand binding region" evidence="11">
    <location>
        <begin position="329"/>
        <end position="489"/>
    </location>
</feature>
<reference evidence="12 13" key="1">
    <citation type="journal article" date="2019" name="Commun. Biol.">
        <title>The bagworm genome reveals a unique fibroin gene that provides high tensile strength.</title>
        <authorList>
            <person name="Kono N."/>
            <person name="Nakamura H."/>
            <person name="Ohtoshi R."/>
            <person name="Tomita M."/>
            <person name="Numata K."/>
            <person name="Arakawa K."/>
        </authorList>
    </citation>
    <scope>NUCLEOTIDE SEQUENCE [LARGE SCALE GENOMIC DNA]</scope>
</reference>
<dbReference type="InterPro" id="IPR002455">
    <property type="entry name" value="GPCR3_GABA-B"/>
</dbReference>
<evidence type="ECO:0000256" key="5">
    <source>
        <dbReference type="ARBA" id="ARBA00023136"/>
    </source>
</evidence>
<organism evidence="12 13">
    <name type="scientific">Eumeta variegata</name>
    <name type="common">Bagworm moth</name>
    <name type="synonym">Eumeta japonica</name>
    <dbReference type="NCBI Taxonomy" id="151549"/>
    <lineage>
        <taxon>Eukaryota</taxon>
        <taxon>Metazoa</taxon>
        <taxon>Ecdysozoa</taxon>
        <taxon>Arthropoda</taxon>
        <taxon>Hexapoda</taxon>
        <taxon>Insecta</taxon>
        <taxon>Pterygota</taxon>
        <taxon>Neoptera</taxon>
        <taxon>Endopterygota</taxon>
        <taxon>Lepidoptera</taxon>
        <taxon>Glossata</taxon>
        <taxon>Ditrysia</taxon>
        <taxon>Tineoidea</taxon>
        <taxon>Psychidae</taxon>
        <taxon>Oiketicinae</taxon>
        <taxon>Eumeta</taxon>
    </lineage>
</organism>
<keyword evidence="7" id="KW-0325">Glycoprotein</keyword>
<keyword evidence="6" id="KW-0675">Receptor</keyword>
<protein>
    <recommendedName>
        <fullName evidence="11">Receptor ligand binding region domain-containing protein</fullName>
    </recommendedName>
</protein>